<feature type="non-terminal residue" evidence="2">
    <location>
        <position position="191"/>
    </location>
</feature>
<feature type="region of interest" description="Disordered" evidence="1">
    <location>
        <begin position="1"/>
        <end position="92"/>
    </location>
</feature>
<evidence type="ECO:0000256" key="1">
    <source>
        <dbReference type="SAM" id="MobiDB-lite"/>
    </source>
</evidence>
<dbReference type="EMBL" id="CADCUN010000252">
    <property type="protein sequence ID" value="CAA9405613.1"/>
    <property type="molecule type" value="Genomic_DNA"/>
</dbReference>
<name>A0A6J4P8F8_9ACTN</name>
<protein>
    <submittedName>
        <fullName evidence="2">Substrate-specific component CbrT of predicted cobalamin ECF transporter</fullName>
    </submittedName>
</protein>
<accession>A0A6J4P8F8</accession>
<feature type="region of interest" description="Disordered" evidence="1">
    <location>
        <begin position="152"/>
        <end position="174"/>
    </location>
</feature>
<dbReference type="AlphaFoldDB" id="A0A6J4P8F8"/>
<sequence>ECRPRVRAVEDGAADRSTIGDGARPGLARRADDAGLAPAPRCPRVGPGRPAVHLPGAAARRHRGGARGVQRGRDGRPGARDPGRAVGRQRDHAWAQCRHRGHRARVLPADPRRPRLRSGVRLRARVHLAVRLGADDRRGRAMAALPDDRLGVDRDGGGLAAEAPHRARRGGRTGRLRDRGVVRLRHLDEPV</sequence>
<feature type="compositionally biased region" description="Basic and acidic residues" evidence="1">
    <location>
        <begin position="71"/>
        <end position="92"/>
    </location>
</feature>
<reference evidence="2" key="1">
    <citation type="submission" date="2020-02" db="EMBL/GenBank/DDBJ databases">
        <authorList>
            <person name="Meier V. D."/>
        </authorList>
    </citation>
    <scope>NUCLEOTIDE SEQUENCE</scope>
    <source>
        <strain evidence="2">AVDCRST_MAG60</strain>
    </source>
</reference>
<feature type="compositionally biased region" description="Basic and acidic residues" evidence="1">
    <location>
        <begin position="1"/>
        <end position="14"/>
    </location>
</feature>
<feature type="non-terminal residue" evidence="2">
    <location>
        <position position="1"/>
    </location>
</feature>
<evidence type="ECO:0000313" key="2">
    <source>
        <dbReference type="EMBL" id="CAA9405613.1"/>
    </source>
</evidence>
<proteinExistence type="predicted"/>
<organism evidence="2">
    <name type="scientific">uncultured Nocardioides sp</name>
    <dbReference type="NCBI Taxonomy" id="198441"/>
    <lineage>
        <taxon>Bacteria</taxon>
        <taxon>Bacillati</taxon>
        <taxon>Actinomycetota</taxon>
        <taxon>Actinomycetes</taxon>
        <taxon>Propionibacteriales</taxon>
        <taxon>Nocardioidaceae</taxon>
        <taxon>Nocardioides</taxon>
        <taxon>environmental samples</taxon>
    </lineage>
</organism>
<gene>
    <name evidence="2" type="ORF">AVDCRST_MAG60-2351</name>
</gene>